<evidence type="ECO:0000313" key="10">
    <source>
        <dbReference type="EMBL" id="SEP15965.1"/>
    </source>
</evidence>
<evidence type="ECO:0000256" key="2">
    <source>
        <dbReference type="ARBA" id="ARBA00022649"/>
    </source>
</evidence>
<evidence type="ECO:0000313" key="11">
    <source>
        <dbReference type="Proteomes" id="UP000199657"/>
    </source>
</evidence>
<gene>
    <name evidence="8" type="primary">vapC</name>
    <name evidence="10" type="ORF">SAMN04488052_11343</name>
</gene>
<keyword evidence="2 8" id="KW-1277">Toxin-antitoxin system</keyword>
<comment type="function">
    <text evidence="8">Toxic component of a toxin-antitoxin (TA) system. An RNase.</text>
</comment>
<keyword evidence="10" id="KW-0255">Endonuclease</keyword>
<organism evidence="10 11">
    <name type="scientific">Aquisalimonas asiatica</name>
    <dbReference type="NCBI Taxonomy" id="406100"/>
    <lineage>
        <taxon>Bacteria</taxon>
        <taxon>Pseudomonadati</taxon>
        <taxon>Pseudomonadota</taxon>
        <taxon>Gammaproteobacteria</taxon>
        <taxon>Chromatiales</taxon>
        <taxon>Ectothiorhodospiraceae</taxon>
        <taxon>Aquisalimonas</taxon>
    </lineage>
</organism>
<evidence type="ECO:0000256" key="1">
    <source>
        <dbReference type="ARBA" id="ARBA00001946"/>
    </source>
</evidence>
<comment type="cofactor">
    <cofactor evidence="1 8">
        <name>Mg(2+)</name>
        <dbReference type="ChEBI" id="CHEBI:18420"/>
    </cofactor>
</comment>
<dbReference type="Gene3D" id="3.40.50.1010">
    <property type="entry name" value="5'-nuclease"/>
    <property type="match status" value="1"/>
</dbReference>
<dbReference type="GO" id="GO:0090729">
    <property type="term" value="F:toxin activity"/>
    <property type="evidence" value="ECO:0007669"/>
    <property type="project" value="UniProtKB-KW"/>
</dbReference>
<feature type="domain" description="PIN" evidence="9">
    <location>
        <begin position="4"/>
        <end position="125"/>
    </location>
</feature>
<dbReference type="AlphaFoldDB" id="A0A1H8VKL4"/>
<dbReference type="STRING" id="406100.SAMN04488052_11343"/>
<reference evidence="10 11" key="1">
    <citation type="submission" date="2016-10" db="EMBL/GenBank/DDBJ databases">
        <authorList>
            <person name="de Groot N.N."/>
        </authorList>
    </citation>
    <scope>NUCLEOTIDE SEQUENCE [LARGE SCALE GENOMIC DNA]</scope>
    <source>
        <strain evidence="10 11">CGMCC 1.6291</strain>
    </source>
</reference>
<dbReference type="GO" id="GO:0000287">
    <property type="term" value="F:magnesium ion binding"/>
    <property type="evidence" value="ECO:0007669"/>
    <property type="project" value="UniProtKB-UniRule"/>
</dbReference>
<keyword evidence="11" id="KW-1185">Reference proteome</keyword>
<keyword evidence="5 8" id="KW-0378">Hydrolase</keyword>
<evidence type="ECO:0000256" key="6">
    <source>
        <dbReference type="ARBA" id="ARBA00022842"/>
    </source>
</evidence>
<accession>A0A1H8VKL4</accession>
<dbReference type="InterPro" id="IPR050556">
    <property type="entry name" value="Type_II_TA_system_RNase"/>
</dbReference>
<dbReference type="Pfam" id="PF01850">
    <property type="entry name" value="PIN"/>
    <property type="match status" value="1"/>
</dbReference>
<feature type="binding site" evidence="8">
    <location>
        <position position="98"/>
    </location>
    <ligand>
        <name>Mg(2+)</name>
        <dbReference type="ChEBI" id="CHEBI:18420"/>
    </ligand>
</feature>
<dbReference type="GO" id="GO:0004519">
    <property type="term" value="F:endonuclease activity"/>
    <property type="evidence" value="ECO:0007669"/>
    <property type="project" value="UniProtKB-KW"/>
</dbReference>
<protein>
    <recommendedName>
        <fullName evidence="8">Ribonuclease VapC</fullName>
        <shortName evidence="8">RNase VapC</shortName>
        <ecNumber evidence="8">3.1.-.-</ecNumber>
    </recommendedName>
    <alternativeName>
        <fullName evidence="8">Toxin VapC</fullName>
    </alternativeName>
</protein>
<evidence type="ECO:0000256" key="5">
    <source>
        <dbReference type="ARBA" id="ARBA00022801"/>
    </source>
</evidence>
<keyword evidence="8" id="KW-0800">Toxin</keyword>
<dbReference type="PANTHER" id="PTHR33653:SF1">
    <property type="entry name" value="RIBONUCLEASE VAPC2"/>
    <property type="match status" value="1"/>
</dbReference>
<dbReference type="GO" id="GO:0004540">
    <property type="term" value="F:RNA nuclease activity"/>
    <property type="evidence" value="ECO:0007669"/>
    <property type="project" value="InterPro"/>
</dbReference>
<evidence type="ECO:0000256" key="8">
    <source>
        <dbReference type="HAMAP-Rule" id="MF_00265"/>
    </source>
</evidence>
<dbReference type="OrthoDB" id="9796690at2"/>
<dbReference type="InterPro" id="IPR022907">
    <property type="entry name" value="VapC_family"/>
</dbReference>
<evidence type="ECO:0000256" key="3">
    <source>
        <dbReference type="ARBA" id="ARBA00022722"/>
    </source>
</evidence>
<dbReference type="InterPro" id="IPR029060">
    <property type="entry name" value="PIN-like_dom_sf"/>
</dbReference>
<dbReference type="NCBIfam" id="NF010285">
    <property type="entry name" value="PRK13725.1"/>
    <property type="match status" value="1"/>
</dbReference>
<evidence type="ECO:0000259" key="9">
    <source>
        <dbReference type="Pfam" id="PF01850"/>
    </source>
</evidence>
<dbReference type="EMBL" id="FOEG01000013">
    <property type="protein sequence ID" value="SEP15965.1"/>
    <property type="molecule type" value="Genomic_DNA"/>
</dbReference>
<name>A0A1H8VKL4_9GAMM</name>
<dbReference type="GO" id="GO:0016787">
    <property type="term" value="F:hydrolase activity"/>
    <property type="evidence" value="ECO:0007669"/>
    <property type="project" value="UniProtKB-KW"/>
</dbReference>
<keyword evidence="6 8" id="KW-0460">Magnesium</keyword>
<dbReference type="EC" id="3.1.-.-" evidence="8"/>
<dbReference type="CDD" id="cd09881">
    <property type="entry name" value="PIN_VapC4-5_FitB-like"/>
    <property type="match status" value="1"/>
</dbReference>
<dbReference type="HAMAP" id="MF_00265">
    <property type="entry name" value="VapC_Nob1"/>
    <property type="match status" value="1"/>
</dbReference>
<evidence type="ECO:0000256" key="4">
    <source>
        <dbReference type="ARBA" id="ARBA00022723"/>
    </source>
</evidence>
<dbReference type="SUPFAM" id="SSF88723">
    <property type="entry name" value="PIN domain-like"/>
    <property type="match status" value="1"/>
</dbReference>
<keyword evidence="4 8" id="KW-0479">Metal-binding</keyword>
<feature type="binding site" evidence="8">
    <location>
        <position position="7"/>
    </location>
    <ligand>
        <name>Mg(2+)</name>
        <dbReference type="ChEBI" id="CHEBI:18420"/>
    </ligand>
</feature>
<dbReference type="Proteomes" id="UP000199657">
    <property type="component" value="Unassembled WGS sequence"/>
</dbReference>
<sequence length="132" mass="14757">MLRYLLDTNICIYVIKHRPAQARERFNQHGPHLCTSSVVAAELYYGAARSGRPEHNLLQVESFLARLDILPFDENAAGHYGEIRADLARAGTPIGPYDLMIAAHARSRGLTVVTNNESEFTRVPGLLVENWV</sequence>
<dbReference type="PANTHER" id="PTHR33653">
    <property type="entry name" value="RIBONUCLEASE VAPC2"/>
    <property type="match status" value="1"/>
</dbReference>
<proteinExistence type="inferred from homology"/>
<evidence type="ECO:0000256" key="7">
    <source>
        <dbReference type="ARBA" id="ARBA00038093"/>
    </source>
</evidence>
<keyword evidence="3 8" id="KW-0540">Nuclease</keyword>
<dbReference type="InterPro" id="IPR002716">
    <property type="entry name" value="PIN_dom"/>
</dbReference>
<comment type="similarity">
    <text evidence="7 8">Belongs to the PINc/VapC protein family.</text>
</comment>